<dbReference type="Pfam" id="PF00440">
    <property type="entry name" value="TetR_N"/>
    <property type="match status" value="1"/>
</dbReference>
<name>A0A7H0H8Q8_9ACTN</name>
<dbReference type="GO" id="GO:0000976">
    <property type="term" value="F:transcription cis-regulatory region binding"/>
    <property type="evidence" value="ECO:0007669"/>
    <property type="project" value="TreeGrafter"/>
</dbReference>
<dbReference type="InterPro" id="IPR001647">
    <property type="entry name" value="HTH_TetR"/>
</dbReference>
<dbReference type="InterPro" id="IPR023772">
    <property type="entry name" value="DNA-bd_HTH_TetR-type_CS"/>
</dbReference>
<protein>
    <submittedName>
        <fullName evidence="6">TetR/AcrR family transcriptional regulator</fullName>
    </submittedName>
</protein>
<dbReference type="KEGG" id="tdf:H9L22_06210"/>
<dbReference type="PROSITE" id="PS50977">
    <property type="entry name" value="HTH_TETR_2"/>
    <property type="match status" value="1"/>
</dbReference>
<evidence type="ECO:0000256" key="4">
    <source>
        <dbReference type="PROSITE-ProRule" id="PRU00335"/>
    </source>
</evidence>
<keyword evidence="7" id="KW-1185">Reference proteome</keyword>
<dbReference type="InterPro" id="IPR009057">
    <property type="entry name" value="Homeodomain-like_sf"/>
</dbReference>
<dbReference type="AlphaFoldDB" id="A0A7H0H8Q8"/>
<reference evidence="6 7" key="1">
    <citation type="submission" date="2020-08" db="EMBL/GenBank/DDBJ databases">
        <title>Genome sequence of Tessaracoccus defluvii JCM 17540T.</title>
        <authorList>
            <person name="Hyun D.-W."/>
            <person name="Bae J.-W."/>
        </authorList>
    </citation>
    <scope>NUCLEOTIDE SEQUENCE [LARGE SCALE GENOMIC DNA]</scope>
    <source>
        <strain evidence="6 7">JCM 17540</strain>
    </source>
</reference>
<dbReference type="GO" id="GO:0003700">
    <property type="term" value="F:DNA-binding transcription factor activity"/>
    <property type="evidence" value="ECO:0007669"/>
    <property type="project" value="TreeGrafter"/>
</dbReference>
<organism evidence="6 7">
    <name type="scientific">Tessaracoccus defluvii</name>
    <dbReference type="NCBI Taxonomy" id="1285901"/>
    <lineage>
        <taxon>Bacteria</taxon>
        <taxon>Bacillati</taxon>
        <taxon>Actinomycetota</taxon>
        <taxon>Actinomycetes</taxon>
        <taxon>Propionibacteriales</taxon>
        <taxon>Propionibacteriaceae</taxon>
        <taxon>Tessaracoccus</taxon>
    </lineage>
</organism>
<gene>
    <name evidence="6" type="ORF">H9L22_06210</name>
</gene>
<dbReference type="Proteomes" id="UP000516117">
    <property type="component" value="Chromosome"/>
</dbReference>
<dbReference type="RefSeq" id="WP_187722023.1">
    <property type="nucleotide sequence ID" value="NZ_BAABBL010000003.1"/>
</dbReference>
<proteinExistence type="predicted"/>
<feature type="domain" description="HTH tetR-type" evidence="5">
    <location>
        <begin position="7"/>
        <end position="67"/>
    </location>
</feature>
<dbReference type="SUPFAM" id="SSF46689">
    <property type="entry name" value="Homeodomain-like"/>
    <property type="match status" value="1"/>
</dbReference>
<evidence type="ECO:0000313" key="7">
    <source>
        <dbReference type="Proteomes" id="UP000516117"/>
    </source>
</evidence>
<dbReference type="InterPro" id="IPR050109">
    <property type="entry name" value="HTH-type_TetR-like_transc_reg"/>
</dbReference>
<keyword evidence="1" id="KW-0805">Transcription regulation</keyword>
<dbReference type="Gene3D" id="1.10.357.10">
    <property type="entry name" value="Tetracycline Repressor, domain 2"/>
    <property type="match status" value="1"/>
</dbReference>
<dbReference type="PANTHER" id="PTHR30055:SF234">
    <property type="entry name" value="HTH-TYPE TRANSCRIPTIONAL REGULATOR BETI"/>
    <property type="match status" value="1"/>
</dbReference>
<keyword evidence="2 4" id="KW-0238">DNA-binding</keyword>
<evidence type="ECO:0000256" key="2">
    <source>
        <dbReference type="ARBA" id="ARBA00023125"/>
    </source>
</evidence>
<evidence type="ECO:0000313" key="6">
    <source>
        <dbReference type="EMBL" id="QNP56924.1"/>
    </source>
</evidence>
<dbReference type="PRINTS" id="PR00455">
    <property type="entry name" value="HTHTETR"/>
</dbReference>
<accession>A0A7H0H8Q8</accession>
<keyword evidence="3" id="KW-0804">Transcription</keyword>
<dbReference type="PROSITE" id="PS01081">
    <property type="entry name" value="HTH_TETR_1"/>
    <property type="match status" value="1"/>
</dbReference>
<dbReference type="EMBL" id="CP060789">
    <property type="protein sequence ID" value="QNP56924.1"/>
    <property type="molecule type" value="Genomic_DNA"/>
</dbReference>
<evidence type="ECO:0000256" key="3">
    <source>
        <dbReference type="ARBA" id="ARBA00023163"/>
    </source>
</evidence>
<dbReference type="PANTHER" id="PTHR30055">
    <property type="entry name" value="HTH-TYPE TRANSCRIPTIONAL REGULATOR RUTR"/>
    <property type="match status" value="1"/>
</dbReference>
<evidence type="ECO:0000259" key="5">
    <source>
        <dbReference type="PROSITE" id="PS50977"/>
    </source>
</evidence>
<evidence type="ECO:0000256" key="1">
    <source>
        <dbReference type="ARBA" id="ARBA00023015"/>
    </source>
</evidence>
<feature type="DNA-binding region" description="H-T-H motif" evidence="4">
    <location>
        <begin position="30"/>
        <end position="49"/>
    </location>
</feature>
<sequence>MGRAAAGVGRERILDASLRLFAQRGVDATSLQTIADELGITKAAVYHHFQAKNQIILEVLREGLEGLEAAVATASLVEEPQARAWVIVRALADLIVAHRPSYSVMMNDHTVEAVMRSEPHIAAILDGMEAALLGPEPTPERRLAVAFFLAALNAPTRPSLRGDHAPSDDALHARVLALGAHLLALGDAHIGAETQP</sequence>